<comment type="caution">
    <text evidence="1">The sequence shown here is derived from an EMBL/GenBank/DDBJ whole genome shotgun (WGS) entry which is preliminary data.</text>
</comment>
<evidence type="ECO:0000313" key="2">
    <source>
        <dbReference type="Proteomes" id="UP001208570"/>
    </source>
</evidence>
<gene>
    <name evidence="1" type="ORF">LSH36_683g02067</name>
</gene>
<organism evidence="1 2">
    <name type="scientific">Paralvinella palmiformis</name>
    <dbReference type="NCBI Taxonomy" id="53620"/>
    <lineage>
        <taxon>Eukaryota</taxon>
        <taxon>Metazoa</taxon>
        <taxon>Spiralia</taxon>
        <taxon>Lophotrochozoa</taxon>
        <taxon>Annelida</taxon>
        <taxon>Polychaeta</taxon>
        <taxon>Sedentaria</taxon>
        <taxon>Canalipalpata</taxon>
        <taxon>Terebellida</taxon>
        <taxon>Terebelliformia</taxon>
        <taxon>Alvinellidae</taxon>
        <taxon>Paralvinella</taxon>
    </lineage>
</organism>
<proteinExistence type="predicted"/>
<dbReference type="EMBL" id="JAODUP010000685">
    <property type="protein sequence ID" value="KAK2145364.1"/>
    <property type="molecule type" value="Genomic_DNA"/>
</dbReference>
<name>A0AAD9J2J8_9ANNE</name>
<keyword evidence="2" id="KW-1185">Reference proteome</keyword>
<dbReference type="Proteomes" id="UP001208570">
    <property type="component" value="Unassembled WGS sequence"/>
</dbReference>
<evidence type="ECO:0000313" key="1">
    <source>
        <dbReference type="EMBL" id="KAK2145364.1"/>
    </source>
</evidence>
<reference evidence="1" key="1">
    <citation type="journal article" date="2023" name="Mol. Biol. Evol.">
        <title>Third-Generation Sequencing Reveals the Adaptive Role of the Epigenome in Three Deep-Sea Polychaetes.</title>
        <authorList>
            <person name="Perez M."/>
            <person name="Aroh O."/>
            <person name="Sun Y."/>
            <person name="Lan Y."/>
            <person name="Juniper S.K."/>
            <person name="Young C.R."/>
            <person name="Angers B."/>
            <person name="Qian P.Y."/>
        </authorList>
    </citation>
    <scope>NUCLEOTIDE SEQUENCE</scope>
    <source>
        <strain evidence="1">P08H-3</strain>
    </source>
</reference>
<protein>
    <submittedName>
        <fullName evidence="1">Uncharacterized protein</fullName>
    </submittedName>
</protein>
<accession>A0AAD9J2J8</accession>
<sequence length="179" mass="20179">MLSLFVVVCDNVTSNGMSYASSAHIYLTPRAQKWPSNGHMFPARSFGRSSFGRRCDLLVLDSLDTDVTTEPPFVDPVTEPEESIPPFEDLDLKSALDEGRITNTEIRLLIDEYYRLLDRRAAPREFRMWFAAVRRSYAPKLLGHVQCVEEVHFFIGGQQFAANAGTVNASSEDCLPCRK</sequence>
<dbReference type="AlphaFoldDB" id="A0AAD9J2J8"/>